<evidence type="ECO:0000313" key="3">
    <source>
        <dbReference type="Proteomes" id="UP000077202"/>
    </source>
</evidence>
<dbReference type="EMBL" id="LVLJ01002695">
    <property type="protein sequence ID" value="OAE23992.1"/>
    <property type="molecule type" value="Genomic_DNA"/>
</dbReference>
<proteinExistence type="predicted"/>
<feature type="region of interest" description="Disordered" evidence="1">
    <location>
        <begin position="1"/>
        <end position="27"/>
    </location>
</feature>
<keyword evidence="3" id="KW-1185">Reference proteome</keyword>
<protein>
    <submittedName>
        <fullName evidence="2">Uncharacterized protein</fullName>
    </submittedName>
</protein>
<dbReference type="Proteomes" id="UP000077202">
    <property type="component" value="Unassembled WGS sequence"/>
</dbReference>
<reference evidence="2" key="1">
    <citation type="submission" date="2016-03" db="EMBL/GenBank/DDBJ databases">
        <title>Mechanisms controlling the formation of the plant cell surface in tip-growing cells are functionally conserved among land plants.</title>
        <authorList>
            <person name="Honkanen S."/>
            <person name="Jones V.A."/>
            <person name="Morieri G."/>
            <person name="Champion C."/>
            <person name="Hetherington A.J."/>
            <person name="Kelly S."/>
            <person name="Saint-Marcoux D."/>
            <person name="Proust H."/>
            <person name="Prescott H."/>
            <person name="Dolan L."/>
        </authorList>
    </citation>
    <scope>NUCLEOTIDE SEQUENCE [LARGE SCALE GENOMIC DNA]</scope>
    <source>
        <tissue evidence="2">Whole gametophyte</tissue>
    </source>
</reference>
<sequence>MMISHHEIFKKEVDGTQEEENTVQPAKLEEPLHFKTTSTGILVGQDVRDYPQVPPDWYRSSEEQTHVAEEDWKYVEVSIRGGELKQMSSRSEYTESQRWARGRFKRVGENCKEKLQ</sequence>
<organism evidence="2 3">
    <name type="scientific">Marchantia polymorpha subsp. ruderalis</name>
    <dbReference type="NCBI Taxonomy" id="1480154"/>
    <lineage>
        <taxon>Eukaryota</taxon>
        <taxon>Viridiplantae</taxon>
        <taxon>Streptophyta</taxon>
        <taxon>Embryophyta</taxon>
        <taxon>Marchantiophyta</taxon>
        <taxon>Marchantiopsida</taxon>
        <taxon>Marchantiidae</taxon>
        <taxon>Marchantiales</taxon>
        <taxon>Marchantiaceae</taxon>
        <taxon>Marchantia</taxon>
    </lineage>
</organism>
<accession>A0A176VUM4</accession>
<comment type="caution">
    <text evidence="2">The sequence shown here is derived from an EMBL/GenBank/DDBJ whole genome shotgun (WGS) entry which is preliminary data.</text>
</comment>
<gene>
    <name evidence="2" type="ORF">AXG93_1330s1010</name>
</gene>
<evidence type="ECO:0000313" key="2">
    <source>
        <dbReference type="EMBL" id="OAE23992.1"/>
    </source>
</evidence>
<feature type="compositionally biased region" description="Basic and acidic residues" evidence="1">
    <location>
        <begin position="1"/>
        <end position="14"/>
    </location>
</feature>
<dbReference type="AlphaFoldDB" id="A0A176VUM4"/>
<name>A0A176VUM4_MARPO</name>
<evidence type="ECO:0000256" key="1">
    <source>
        <dbReference type="SAM" id="MobiDB-lite"/>
    </source>
</evidence>